<dbReference type="Proteomes" id="UP000248749">
    <property type="component" value="Unassembled WGS sequence"/>
</dbReference>
<dbReference type="PROSITE" id="PS00086">
    <property type="entry name" value="CYTOCHROME_P450"/>
    <property type="match status" value="1"/>
</dbReference>
<comment type="caution">
    <text evidence="8">The sequence shown here is derived from an EMBL/GenBank/DDBJ whole genome shotgun (WGS) entry which is preliminary data.</text>
</comment>
<dbReference type="Pfam" id="PF00067">
    <property type="entry name" value="p450"/>
    <property type="match status" value="1"/>
</dbReference>
<feature type="binding site" description="axial binding residue" evidence="5">
    <location>
        <position position="394"/>
    </location>
    <ligand>
        <name>heme</name>
        <dbReference type="ChEBI" id="CHEBI:30413"/>
    </ligand>
    <ligandPart>
        <name>Fe</name>
        <dbReference type="ChEBI" id="CHEBI:18248"/>
    </ligandPart>
</feature>
<dbReference type="SUPFAM" id="SSF48264">
    <property type="entry name" value="Cytochrome P450"/>
    <property type="match status" value="1"/>
</dbReference>
<dbReference type="Gene3D" id="1.10.630.10">
    <property type="entry name" value="Cytochrome P450"/>
    <property type="match status" value="1"/>
</dbReference>
<dbReference type="AlphaFoldDB" id="A0A2W2DY97"/>
<dbReference type="PANTHER" id="PTHR24305:SF166">
    <property type="entry name" value="CYTOCHROME P450 12A4, MITOCHONDRIAL-RELATED"/>
    <property type="match status" value="1"/>
</dbReference>
<comment type="cofactor">
    <cofactor evidence="1 5">
        <name>heme</name>
        <dbReference type="ChEBI" id="CHEBI:30413"/>
    </cofactor>
</comment>
<dbReference type="InterPro" id="IPR001128">
    <property type="entry name" value="Cyt_P450"/>
</dbReference>
<organism evidence="8 9">
    <name type="scientific">Micromonospora deserti</name>
    <dbReference type="NCBI Taxonomy" id="2070366"/>
    <lineage>
        <taxon>Bacteria</taxon>
        <taxon>Bacillati</taxon>
        <taxon>Actinomycetota</taxon>
        <taxon>Actinomycetes</taxon>
        <taxon>Micromonosporales</taxon>
        <taxon>Micromonosporaceae</taxon>
        <taxon>Micromonospora</taxon>
    </lineage>
</organism>
<sequence length="462" mass="51063">MRAVAAACGHRKPGAKERRMSTGEYPAGPRGRRLVGNRYDYERDRIAFLRRCQREYGDVFAFSARASVVTDPVLVHEILVRTNTDFGIEVDLFDDTPSEVIARETPTAMAGRRKSRPGVNRAAADAHSGRLVDVFHARLDTVLDGRVDVAAVMKSFVIHATADYCLGEGSEEIATAVADAAEYSTALMSSSLSLPRWLPVRAVRSAKAANSRLSELLHQRIRQRRARPHDTVRDLLDTMLRSDGGDLDDEGVYRTLSVMLRASHGVPGTTLAWAVLTLAREPDVAARIRAEAEALPAGGAVTAEDLPYNEAVVKELLRAYIPTWLMGREVRTHTTLGRWAFRPGQQVMMPVFLIHRDPRWWEEPERFDPDRWLGERPPHARFAYLPFGAGPRICLGNQIGMLQLVVALATLVREYEVTVADPDGVVMRPEALLIPAGLQATFTRRDSLTAASGSGTGRRGAR</sequence>
<evidence type="ECO:0000256" key="1">
    <source>
        <dbReference type="ARBA" id="ARBA00001971"/>
    </source>
</evidence>
<keyword evidence="4 5" id="KW-0408">Iron</keyword>
<name>A0A2W2DY97_9ACTN</name>
<dbReference type="InterPro" id="IPR002403">
    <property type="entry name" value="Cyt_P450_E_grp-IV"/>
</dbReference>
<dbReference type="InterPro" id="IPR017972">
    <property type="entry name" value="Cyt_P450_CS"/>
</dbReference>
<feature type="region of interest" description="Disordered" evidence="7">
    <location>
        <begin position="1"/>
        <end position="29"/>
    </location>
</feature>
<keyword evidence="5 6" id="KW-0349">Heme</keyword>
<dbReference type="PRINTS" id="PR00465">
    <property type="entry name" value="EP450IV"/>
</dbReference>
<dbReference type="InterPro" id="IPR050121">
    <property type="entry name" value="Cytochrome_P450_monoxygenase"/>
</dbReference>
<evidence type="ECO:0000256" key="6">
    <source>
        <dbReference type="RuleBase" id="RU000461"/>
    </source>
</evidence>
<accession>A0A2W2DY97</accession>
<dbReference type="EMBL" id="POUB01000012">
    <property type="protein sequence ID" value="PZG02187.1"/>
    <property type="molecule type" value="Genomic_DNA"/>
</dbReference>
<keyword evidence="9" id="KW-1185">Reference proteome</keyword>
<protein>
    <submittedName>
        <fullName evidence="8">Cytochrome P450</fullName>
    </submittedName>
</protein>
<dbReference type="GO" id="GO:0020037">
    <property type="term" value="F:heme binding"/>
    <property type="evidence" value="ECO:0007669"/>
    <property type="project" value="InterPro"/>
</dbReference>
<keyword evidence="6" id="KW-0560">Oxidoreductase</keyword>
<keyword evidence="6" id="KW-0503">Monooxygenase</keyword>
<evidence type="ECO:0000313" key="9">
    <source>
        <dbReference type="Proteomes" id="UP000248749"/>
    </source>
</evidence>
<reference evidence="8 9" key="1">
    <citation type="submission" date="2018-01" db="EMBL/GenBank/DDBJ databases">
        <title>Draft genome sequence of Salinispora sp. 13K206.</title>
        <authorList>
            <person name="Sahin N."/>
            <person name="Saygin H."/>
            <person name="Ay H."/>
        </authorList>
    </citation>
    <scope>NUCLEOTIDE SEQUENCE [LARGE SCALE GENOMIC DNA]</scope>
    <source>
        <strain evidence="8 9">13K206</strain>
    </source>
</reference>
<dbReference type="PRINTS" id="PR00385">
    <property type="entry name" value="P450"/>
</dbReference>
<evidence type="ECO:0000256" key="2">
    <source>
        <dbReference type="ARBA" id="ARBA00010617"/>
    </source>
</evidence>
<dbReference type="PANTHER" id="PTHR24305">
    <property type="entry name" value="CYTOCHROME P450"/>
    <property type="match status" value="1"/>
</dbReference>
<dbReference type="GO" id="GO:0004497">
    <property type="term" value="F:monooxygenase activity"/>
    <property type="evidence" value="ECO:0007669"/>
    <property type="project" value="UniProtKB-KW"/>
</dbReference>
<keyword evidence="3 5" id="KW-0479">Metal-binding</keyword>
<evidence type="ECO:0000256" key="7">
    <source>
        <dbReference type="SAM" id="MobiDB-lite"/>
    </source>
</evidence>
<comment type="similarity">
    <text evidence="2 6">Belongs to the cytochrome P450 family.</text>
</comment>
<gene>
    <name evidence="8" type="ORF">C1I99_03495</name>
</gene>
<evidence type="ECO:0000256" key="4">
    <source>
        <dbReference type="ARBA" id="ARBA00023004"/>
    </source>
</evidence>
<evidence type="ECO:0000256" key="3">
    <source>
        <dbReference type="ARBA" id="ARBA00022723"/>
    </source>
</evidence>
<proteinExistence type="inferred from homology"/>
<evidence type="ECO:0000313" key="8">
    <source>
        <dbReference type="EMBL" id="PZG02187.1"/>
    </source>
</evidence>
<dbReference type="GO" id="GO:0005506">
    <property type="term" value="F:iron ion binding"/>
    <property type="evidence" value="ECO:0007669"/>
    <property type="project" value="InterPro"/>
</dbReference>
<dbReference type="InterPro" id="IPR036396">
    <property type="entry name" value="Cyt_P450_sf"/>
</dbReference>
<evidence type="ECO:0000256" key="5">
    <source>
        <dbReference type="PIRSR" id="PIRSR602403-1"/>
    </source>
</evidence>
<dbReference type="GO" id="GO:0016705">
    <property type="term" value="F:oxidoreductase activity, acting on paired donors, with incorporation or reduction of molecular oxygen"/>
    <property type="evidence" value="ECO:0007669"/>
    <property type="project" value="InterPro"/>
</dbReference>